<keyword evidence="11" id="KW-1185">Reference proteome</keyword>
<proteinExistence type="inferred from homology"/>
<feature type="domain" description="PIN" evidence="9">
    <location>
        <begin position="1"/>
        <end position="121"/>
    </location>
</feature>
<dbReference type="STRING" id="40754.THII_2000"/>
<dbReference type="Pfam" id="PF01850">
    <property type="entry name" value="PIN"/>
    <property type="match status" value="1"/>
</dbReference>
<comment type="similarity">
    <text evidence="7 8">Belongs to the PINc/VapC protein family.</text>
</comment>
<dbReference type="KEGG" id="tig:THII_2000"/>
<dbReference type="PANTHER" id="PTHR33653:SF1">
    <property type="entry name" value="RIBONUCLEASE VAPC2"/>
    <property type="match status" value="1"/>
</dbReference>
<dbReference type="EC" id="3.1.-.-" evidence="8"/>
<evidence type="ECO:0000259" key="9">
    <source>
        <dbReference type="SMART" id="SM00670"/>
    </source>
</evidence>
<evidence type="ECO:0000256" key="8">
    <source>
        <dbReference type="HAMAP-Rule" id="MF_00265"/>
    </source>
</evidence>
<keyword evidence="2 8" id="KW-1277">Toxin-antitoxin system</keyword>
<dbReference type="GO" id="GO:0004540">
    <property type="term" value="F:RNA nuclease activity"/>
    <property type="evidence" value="ECO:0007669"/>
    <property type="project" value="InterPro"/>
</dbReference>
<evidence type="ECO:0000313" key="11">
    <source>
        <dbReference type="Proteomes" id="UP000031623"/>
    </source>
</evidence>
<dbReference type="InterPro" id="IPR022907">
    <property type="entry name" value="VapC_family"/>
</dbReference>
<accession>A0A090AKW0</accession>
<organism evidence="10 11">
    <name type="scientific">Thioploca ingrica</name>
    <dbReference type="NCBI Taxonomy" id="40754"/>
    <lineage>
        <taxon>Bacteria</taxon>
        <taxon>Pseudomonadati</taxon>
        <taxon>Pseudomonadota</taxon>
        <taxon>Gammaproteobacteria</taxon>
        <taxon>Thiotrichales</taxon>
        <taxon>Thiotrichaceae</taxon>
        <taxon>Thioploca</taxon>
    </lineage>
</organism>
<keyword evidence="8" id="KW-0800">Toxin</keyword>
<evidence type="ECO:0000313" key="10">
    <source>
        <dbReference type="EMBL" id="BAP56297.1"/>
    </source>
</evidence>
<evidence type="ECO:0000256" key="3">
    <source>
        <dbReference type="ARBA" id="ARBA00022722"/>
    </source>
</evidence>
<gene>
    <name evidence="8" type="primary">vapC</name>
    <name evidence="10" type="ORF">THII_2000</name>
</gene>
<evidence type="ECO:0000256" key="2">
    <source>
        <dbReference type="ARBA" id="ARBA00022649"/>
    </source>
</evidence>
<keyword evidence="3 8" id="KW-0540">Nuclease</keyword>
<reference evidence="10 11" key="1">
    <citation type="journal article" date="2014" name="ISME J.">
        <title>Ecophysiology of Thioploca ingrica as revealed by the complete genome sequence supplemented with proteomic evidence.</title>
        <authorList>
            <person name="Kojima H."/>
            <person name="Ogura Y."/>
            <person name="Yamamoto N."/>
            <person name="Togashi T."/>
            <person name="Mori H."/>
            <person name="Watanabe T."/>
            <person name="Nemoto F."/>
            <person name="Kurokawa K."/>
            <person name="Hayashi T."/>
            <person name="Fukui M."/>
        </authorList>
    </citation>
    <scope>NUCLEOTIDE SEQUENCE [LARGE SCALE GENOMIC DNA]</scope>
</reference>
<dbReference type="InterPro" id="IPR002716">
    <property type="entry name" value="PIN_dom"/>
</dbReference>
<dbReference type="Proteomes" id="UP000031623">
    <property type="component" value="Chromosome"/>
</dbReference>
<comment type="function">
    <text evidence="8">Toxic component of a toxin-antitoxin (TA) system. An RNase.</text>
</comment>
<dbReference type="CDD" id="cd18736">
    <property type="entry name" value="PIN_CcVapC1-like"/>
    <property type="match status" value="1"/>
</dbReference>
<dbReference type="HOGENOM" id="CLU_118482_5_3_6"/>
<evidence type="ECO:0000256" key="7">
    <source>
        <dbReference type="ARBA" id="ARBA00038093"/>
    </source>
</evidence>
<evidence type="ECO:0000256" key="1">
    <source>
        <dbReference type="ARBA" id="ARBA00001946"/>
    </source>
</evidence>
<dbReference type="GO" id="GO:0000287">
    <property type="term" value="F:magnesium ion binding"/>
    <property type="evidence" value="ECO:0007669"/>
    <property type="project" value="UniProtKB-UniRule"/>
</dbReference>
<dbReference type="GO" id="GO:0090729">
    <property type="term" value="F:toxin activity"/>
    <property type="evidence" value="ECO:0007669"/>
    <property type="project" value="UniProtKB-KW"/>
</dbReference>
<feature type="binding site" evidence="8">
    <location>
        <position position="6"/>
    </location>
    <ligand>
        <name>Mg(2+)</name>
        <dbReference type="ChEBI" id="CHEBI:18420"/>
    </ligand>
</feature>
<comment type="cofactor">
    <cofactor evidence="1 8">
        <name>Mg(2+)</name>
        <dbReference type="ChEBI" id="CHEBI:18420"/>
    </cofactor>
</comment>
<evidence type="ECO:0000256" key="6">
    <source>
        <dbReference type="ARBA" id="ARBA00022842"/>
    </source>
</evidence>
<sequence>MKYMLDTNICIYLLKQRPPQVAMRFAECYEGEVVISTVTLAELRYGVRCCPPETRAQNEAALNALLEVIPAIPFDEQSANQYAEVRYATREKKSDTLDKLIAAQAVALDVVLVTNNEADFQRYPGVKIENWTKEQ</sequence>
<dbReference type="HAMAP" id="MF_00265">
    <property type="entry name" value="VapC_Nob1"/>
    <property type="match status" value="1"/>
</dbReference>
<keyword evidence="6 8" id="KW-0460">Magnesium</keyword>
<evidence type="ECO:0000256" key="4">
    <source>
        <dbReference type="ARBA" id="ARBA00022723"/>
    </source>
</evidence>
<evidence type="ECO:0000256" key="5">
    <source>
        <dbReference type="ARBA" id="ARBA00022801"/>
    </source>
</evidence>
<keyword evidence="5 8" id="KW-0378">Hydrolase</keyword>
<keyword evidence="4 8" id="KW-0479">Metal-binding</keyword>
<dbReference type="AlphaFoldDB" id="A0A090AKW0"/>
<dbReference type="SMART" id="SM00670">
    <property type="entry name" value="PINc"/>
    <property type="match status" value="1"/>
</dbReference>
<dbReference type="SUPFAM" id="SSF88723">
    <property type="entry name" value="PIN domain-like"/>
    <property type="match status" value="1"/>
</dbReference>
<protein>
    <recommendedName>
        <fullName evidence="8">Ribonuclease VapC</fullName>
        <shortName evidence="8">RNase VapC</shortName>
        <ecNumber evidence="8">3.1.-.-</ecNumber>
    </recommendedName>
    <alternativeName>
        <fullName evidence="8">Toxin VapC</fullName>
    </alternativeName>
</protein>
<feature type="binding site" evidence="8">
    <location>
        <position position="98"/>
    </location>
    <ligand>
        <name>Mg(2+)</name>
        <dbReference type="ChEBI" id="CHEBI:18420"/>
    </ligand>
</feature>
<name>A0A090AKW0_9GAMM</name>
<dbReference type="Gene3D" id="3.40.50.1010">
    <property type="entry name" value="5'-nuclease"/>
    <property type="match status" value="1"/>
</dbReference>
<dbReference type="PANTHER" id="PTHR33653">
    <property type="entry name" value="RIBONUCLEASE VAPC2"/>
    <property type="match status" value="1"/>
</dbReference>
<dbReference type="InterPro" id="IPR029060">
    <property type="entry name" value="PIN-like_dom_sf"/>
</dbReference>
<dbReference type="GO" id="GO:0016787">
    <property type="term" value="F:hydrolase activity"/>
    <property type="evidence" value="ECO:0007669"/>
    <property type="project" value="UniProtKB-KW"/>
</dbReference>
<dbReference type="EMBL" id="AP014633">
    <property type="protein sequence ID" value="BAP56297.1"/>
    <property type="molecule type" value="Genomic_DNA"/>
</dbReference>
<dbReference type="InterPro" id="IPR050556">
    <property type="entry name" value="Type_II_TA_system_RNase"/>
</dbReference>